<keyword evidence="2" id="KW-0597">Phosphoprotein</keyword>
<dbReference type="PROSITE" id="PS00455">
    <property type="entry name" value="AMP_BINDING"/>
    <property type="match status" value="1"/>
</dbReference>
<protein>
    <submittedName>
        <fullName evidence="5">Non-ribosomal peptide synthetase</fullName>
    </submittedName>
</protein>
<dbReference type="Gene3D" id="3.30.300.30">
    <property type="match status" value="1"/>
</dbReference>
<dbReference type="GO" id="GO:0031177">
    <property type="term" value="F:phosphopantetheine binding"/>
    <property type="evidence" value="ECO:0007669"/>
    <property type="project" value="TreeGrafter"/>
</dbReference>
<dbReference type="InterPro" id="IPR020845">
    <property type="entry name" value="AMP-binding_CS"/>
</dbReference>
<accession>A0A426RVN3</accession>
<dbReference type="Proteomes" id="UP000276379">
    <property type="component" value="Unassembled WGS sequence"/>
</dbReference>
<evidence type="ECO:0000256" key="2">
    <source>
        <dbReference type="ARBA" id="ARBA00022553"/>
    </source>
</evidence>
<reference evidence="5 6" key="1">
    <citation type="submission" date="2017-10" db="EMBL/GenBank/DDBJ databases">
        <title>Draft genome of actinobacteria isolated from guarana (Paullinia cupana (Mart.) Ducke.</title>
        <authorList>
            <person name="Siqueira K.A."/>
            <person name="Liotti R.G."/>
            <person name="Mendes T.A."/>
            <person name="Soares M.A."/>
        </authorList>
    </citation>
    <scope>NUCLEOTIDE SEQUENCE [LARGE SCALE GENOMIC DNA]</scope>
    <source>
        <strain evidence="5 6">199</strain>
    </source>
</reference>
<dbReference type="InterPro" id="IPR045851">
    <property type="entry name" value="AMP-bd_C_sf"/>
</dbReference>
<keyword evidence="6" id="KW-1185">Reference proteome</keyword>
<name>A0A426RVN3_9ACTN</name>
<evidence type="ECO:0000259" key="4">
    <source>
        <dbReference type="Pfam" id="PF13193"/>
    </source>
</evidence>
<dbReference type="GO" id="GO:0005829">
    <property type="term" value="C:cytosol"/>
    <property type="evidence" value="ECO:0007669"/>
    <property type="project" value="TreeGrafter"/>
</dbReference>
<evidence type="ECO:0000256" key="1">
    <source>
        <dbReference type="ARBA" id="ARBA00022450"/>
    </source>
</evidence>
<dbReference type="GO" id="GO:0043041">
    <property type="term" value="P:amino acid activation for nonribosomal peptide biosynthetic process"/>
    <property type="evidence" value="ECO:0007669"/>
    <property type="project" value="TreeGrafter"/>
</dbReference>
<dbReference type="FunFam" id="3.30.300.30:FF:000010">
    <property type="entry name" value="Enterobactin synthetase component F"/>
    <property type="match status" value="1"/>
</dbReference>
<keyword evidence="1" id="KW-0596">Phosphopantetheine</keyword>
<evidence type="ECO:0000259" key="3">
    <source>
        <dbReference type="Pfam" id="PF00501"/>
    </source>
</evidence>
<dbReference type="GO" id="GO:0044550">
    <property type="term" value="P:secondary metabolite biosynthetic process"/>
    <property type="evidence" value="ECO:0007669"/>
    <property type="project" value="TreeGrafter"/>
</dbReference>
<proteinExistence type="predicted"/>
<dbReference type="AlphaFoldDB" id="A0A426RVN3"/>
<evidence type="ECO:0000313" key="5">
    <source>
        <dbReference type="EMBL" id="RRQ76892.1"/>
    </source>
</evidence>
<gene>
    <name evidence="5" type="ORF">CQW44_37760</name>
</gene>
<organism evidence="5 6">
    <name type="scientific">Streptomyces griseofuscus</name>
    <dbReference type="NCBI Taxonomy" id="146922"/>
    <lineage>
        <taxon>Bacteria</taxon>
        <taxon>Bacillati</taxon>
        <taxon>Actinomycetota</taxon>
        <taxon>Actinomycetes</taxon>
        <taxon>Kitasatosporales</taxon>
        <taxon>Streptomycetaceae</taxon>
        <taxon>Streptomyces</taxon>
    </lineage>
</organism>
<dbReference type="InterPro" id="IPR000873">
    <property type="entry name" value="AMP-dep_synth/lig_dom"/>
</dbReference>
<comment type="caution">
    <text evidence="5">The sequence shown here is derived from an EMBL/GenBank/DDBJ whole genome shotgun (WGS) entry which is preliminary data.</text>
</comment>
<feature type="non-terminal residue" evidence="5">
    <location>
        <position position="372"/>
    </location>
</feature>
<evidence type="ECO:0000313" key="6">
    <source>
        <dbReference type="Proteomes" id="UP000276379"/>
    </source>
</evidence>
<feature type="domain" description="AMP-dependent synthetase/ligase" evidence="3">
    <location>
        <begin position="1"/>
        <end position="204"/>
    </location>
</feature>
<dbReference type="InterPro" id="IPR025110">
    <property type="entry name" value="AMP-bd_C"/>
</dbReference>
<dbReference type="SUPFAM" id="SSF56801">
    <property type="entry name" value="Acetyl-CoA synthetase-like"/>
    <property type="match status" value="1"/>
</dbReference>
<dbReference type="Pfam" id="PF00501">
    <property type="entry name" value="AMP-binding"/>
    <property type="match status" value="1"/>
</dbReference>
<dbReference type="CDD" id="cd05930">
    <property type="entry name" value="A_NRPS"/>
    <property type="match status" value="1"/>
</dbReference>
<sequence length="372" mass="39551">MIYTSGSTGRPKGVVVEHRSVVDYVRWAVETYPGVRGNALLHSPVSFDLTVTVLFAPLVSGGRVVVAELEESPAVEAVLAGAPLTFAKVTPSHIALLDALPGVFSPSGDLVVGGEQLTGEQLGRWRRAHPTAVVINEYGPTEATVGCVAYRLLPGVESRVGAVPVGRPSWNTRVYVLDAGLCPVPVGVAGELYVAGAGLARGYLNRAGLTAERFVADPFGVPGSRMYRTGDLVRWNADGEMEYLGRVDDQVKVRGFRIELGEIESVLAAHPGIAQVAVIVREDRPGDKRLVGYVVPEAGSVVDPGELRAYAAESVPEYMVPSAVLVLDALPLTPNGKLDRRALPAPEFTADSEGRAPRTPQEEILCQVFAEV</sequence>
<dbReference type="Gene3D" id="3.40.50.12780">
    <property type="entry name" value="N-terminal domain of ligase-like"/>
    <property type="match status" value="1"/>
</dbReference>
<dbReference type="PANTHER" id="PTHR45527:SF1">
    <property type="entry name" value="FATTY ACID SYNTHASE"/>
    <property type="match status" value="1"/>
</dbReference>
<dbReference type="InterPro" id="IPR042099">
    <property type="entry name" value="ANL_N_sf"/>
</dbReference>
<feature type="domain" description="AMP-binding enzyme C-terminal" evidence="4">
    <location>
        <begin position="262"/>
        <end position="337"/>
    </location>
</feature>
<dbReference type="Pfam" id="PF13193">
    <property type="entry name" value="AMP-binding_C"/>
    <property type="match status" value="1"/>
</dbReference>
<dbReference type="EMBL" id="PDES01000051">
    <property type="protein sequence ID" value="RRQ76892.1"/>
    <property type="molecule type" value="Genomic_DNA"/>
</dbReference>
<dbReference type="FunFam" id="2.30.38.10:FF:000001">
    <property type="entry name" value="Non-ribosomal peptide synthetase PvdI"/>
    <property type="match status" value="1"/>
</dbReference>
<dbReference type="PANTHER" id="PTHR45527">
    <property type="entry name" value="NONRIBOSOMAL PEPTIDE SYNTHETASE"/>
    <property type="match status" value="1"/>
</dbReference>